<evidence type="ECO:0000313" key="1">
    <source>
        <dbReference type="EMBL" id="SPP62947.1"/>
    </source>
</evidence>
<gene>
    <name evidence="1" type="ORF">NITLEN_10033</name>
</gene>
<reference evidence="2" key="1">
    <citation type="submission" date="2018-04" db="EMBL/GenBank/DDBJ databases">
        <authorList>
            <person name="Lucker S."/>
            <person name="Sakoula D."/>
        </authorList>
    </citation>
    <scope>NUCLEOTIDE SEQUENCE [LARGE SCALE GENOMIC DNA]</scope>
</reference>
<sequence length="289" mass="30704">MFRRLSSITLLILIVIGVCPVNASAVTVTLGVGKVSTIFENQPENSIGRGPAVFVGGDSSGSPRRGLMDFNVAANIPAGATIVSADLTMYVGMVAGADTGTPDATPRTIELHRIIGDWAHGPTGYGVQVISGTDQGFPAIPPSPTWNDRRYLQSQPWTTPGGDFSPTVSASTVVGSTVNGAYTWASTPALVADVQFMLDSPSLGYGWMLLNPDERTAGTYRALYTKDWMDPLLRPQLVITYDVATVPVPAAAWLFGSGILALTGAMHRKINQSQHAISVHPSRRQHDDV</sequence>
<accession>A0A330L0T7</accession>
<protein>
    <submittedName>
        <fullName evidence="1">Uncharacterized protein</fullName>
    </submittedName>
</protein>
<dbReference type="RefSeq" id="WP_181416537.1">
    <property type="nucleotide sequence ID" value="NZ_OUNR01000001.1"/>
</dbReference>
<dbReference type="AlphaFoldDB" id="A0A330L0T7"/>
<dbReference type="Proteomes" id="UP000248168">
    <property type="component" value="Unassembled WGS sequence"/>
</dbReference>
<dbReference type="EMBL" id="OUNR01000001">
    <property type="protein sequence ID" value="SPP62947.1"/>
    <property type="molecule type" value="Genomic_DNA"/>
</dbReference>
<dbReference type="NCBIfam" id="NF033679">
    <property type="entry name" value="DNRLRE_dom"/>
    <property type="match status" value="1"/>
</dbReference>
<organism evidence="1 2">
    <name type="scientific">Nitrospira lenta</name>
    <dbReference type="NCBI Taxonomy" id="1436998"/>
    <lineage>
        <taxon>Bacteria</taxon>
        <taxon>Pseudomonadati</taxon>
        <taxon>Nitrospirota</taxon>
        <taxon>Nitrospiria</taxon>
        <taxon>Nitrospirales</taxon>
        <taxon>Nitrospiraceae</taxon>
        <taxon>Nitrospira</taxon>
    </lineage>
</organism>
<proteinExistence type="predicted"/>
<evidence type="ECO:0000313" key="2">
    <source>
        <dbReference type="Proteomes" id="UP000248168"/>
    </source>
</evidence>
<dbReference type="InParanoid" id="A0A330L0T7"/>
<keyword evidence="2" id="KW-1185">Reference proteome</keyword>
<name>A0A330L0T7_9BACT</name>